<dbReference type="GO" id="GO:0005634">
    <property type="term" value="C:nucleus"/>
    <property type="evidence" value="ECO:0007669"/>
    <property type="project" value="UniProtKB-SubCell"/>
</dbReference>
<dbReference type="SMART" id="SM00353">
    <property type="entry name" value="HLH"/>
    <property type="match status" value="1"/>
</dbReference>
<sequence>MENPFLFDEHSEVAEALLGFLDDDPSLFSIETLFQDDGMDSSSPNVLLPSPKRHCNFPNGYIQEQPPPLFQPNVDHPSTMAGCSGPNLSTQSVAARKRRKRISEKTKELARLIPGGTKMNTADMLQAADKYVKFLQAQLAILQLMASTLERRSAEEEEYLHVLLASLAIQERLAAEGMCIVPKEMVYELAADIKIGDDISFSAF</sequence>
<dbReference type="InterPro" id="IPR011598">
    <property type="entry name" value="bHLH_dom"/>
</dbReference>
<comment type="caution">
    <text evidence="7">The sequence shown here is derived from an EMBL/GenBank/DDBJ whole genome shotgun (WGS) entry which is preliminary data.</text>
</comment>
<dbReference type="Pfam" id="PF00010">
    <property type="entry name" value="HLH"/>
    <property type="match status" value="1"/>
</dbReference>
<evidence type="ECO:0000259" key="6">
    <source>
        <dbReference type="PROSITE" id="PS50888"/>
    </source>
</evidence>
<dbReference type="SUPFAM" id="SSF47459">
    <property type="entry name" value="HLH, helix-loop-helix DNA-binding domain"/>
    <property type="match status" value="1"/>
</dbReference>
<evidence type="ECO:0000313" key="8">
    <source>
        <dbReference type="Proteomes" id="UP001552299"/>
    </source>
</evidence>
<dbReference type="EMBL" id="JANQDX010000011">
    <property type="protein sequence ID" value="KAL0915789.1"/>
    <property type="molecule type" value="Genomic_DNA"/>
</dbReference>
<evidence type="ECO:0000256" key="3">
    <source>
        <dbReference type="ARBA" id="ARBA00023015"/>
    </source>
</evidence>
<proteinExistence type="inferred from homology"/>
<dbReference type="InterPro" id="IPR045843">
    <property type="entry name" value="IND-like"/>
</dbReference>
<dbReference type="PROSITE" id="PS50888">
    <property type="entry name" value="BHLH"/>
    <property type="match status" value="1"/>
</dbReference>
<dbReference type="PANTHER" id="PTHR45914">
    <property type="entry name" value="TRANSCRIPTION FACTOR HEC3-RELATED"/>
    <property type="match status" value="1"/>
</dbReference>
<dbReference type="Proteomes" id="UP001552299">
    <property type="component" value="Unassembled WGS sequence"/>
</dbReference>
<dbReference type="AlphaFoldDB" id="A0ABD0UT73"/>
<keyword evidence="8" id="KW-1185">Reference proteome</keyword>
<organism evidence="7 8">
    <name type="scientific">Dendrobium thyrsiflorum</name>
    <name type="common">Pinecone-like raceme dendrobium</name>
    <name type="synonym">Orchid</name>
    <dbReference type="NCBI Taxonomy" id="117978"/>
    <lineage>
        <taxon>Eukaryota</taxon>
        <taxon>Viridiplantae</taxon>
        <taxon>Streptophyta</taxon>
        <taxon>Embryophyta</taxon>
        <taxon>Tracheophyta</taxon>
        <taxon>Spermatophyta</taxon>
        <taxon>Magnoliopsida</taxon>
        <taxon>Liliopsida</taxon>
        <taxon>Asparagales</taxon>
        <taxon>Orchidaceae</taxon>
        <taxon>Epidendroideae</taxon>
        <taxon>Malaxideae</taxon>
        <taxon>Dendrobiinae</taxon>
        <taxon>Dendrobium</taxon>
    </lineage>
</organism>
<keyword evidence="5" id="KW-0539">Nucleus</keyword>
<evidence type="ECO:0000256" key="4">
    <source>
        <dbReference type="ARBA" id="ARBA00023163"/>
    </source>
</evidence>
<keyword evidence="4" id="KW-0804">Transcription</keyword>
<protein>
    <recommendedName>
        <fullName evidence="6">BHLH domain-containing protein</fullName>
    </recommendedName>
</protein>
<evidence type="ECO:0000256" key="1">
    <source>
        <dbReference type="ARBA" id="ARBA00004123"/>
    </source>
</evidence>
<evidence type="ECO:0000256" key="2">
    <source>
        <dbReference type="ARBA" id="ARBA00005510"/>
    </source>
</evidence>
<reference evidence="7 8" key="1">
    <citation type="journal article" date="2024" name="Plant Biotechnol. J.">
        <title>Dendrobium thyrsiflorum genome and its molecular insights into genes involved in important horticultural traits.</title>
        <authorList>
            <person name="Chen B."/>
            <person name="Wang J.Y."/>
            <person name="Zheng P.J."/>
            <person name="Li K.L."/>
            <person name="Liang Y.M."/>
            <person name="Chen X.F."/>
            <person name="Zhang C."/>
            <person name="Zhao X."/>
            <person name="He X."/>
            <person name="Zhang G.Q."/>
            <person name="Liu Z.J."/>
            <person name="Xu Q."/>
        </authorList>
    </citation>
    <scope>NUCLEOTIDE SEQUENCE [LARGE SCALE GENOMIC DNA]</scope>
    <source>
        <strain evidence="7">GZMU011</strain>
    </source>
</reference>
<name>A0ABD0UT73_DENTH</name>
<accession>A0ABD0UT73</accession>
<gene>
    <name evidence="7" type="ORF">M5K25_013244</name>
</gene>
<dbReference type="PANTHER" id="PTHR45914:SF24">
    <property type="entry name" value="BHLH DOMAIN-CONTAINING PROTEIN"/>
    <property type="match status" value="1"/>
</dbReference>
<keyword evidence="3" id="KW-0805">Transcription regulation</keyword>
<evidence type="ECO:0000313" key="7">
    <source>
        <dbReference type="EMBL" id="KAL0915789.1"/>
    </source>
</evidence>
<comment type="similarity">
    <text evidence="2">Belongs to the bHLH protein family.</text>
</comment>
<evidence type="ECO:0000256" key="5">
    <source>
        <dbReference type="ARBA" id="ARBA00023242"/>
    </source>
</evidence>
<dbReference type="InterPro" id="IPR036638">
    <property type="entry name" value="HLH_DNA-bd_sf"/>
</dbReference>
<feature type="domain" description="BHLH" evidence="6">
    <location>
        <begin position="86"/>
        <end position="135"/>
    </location>
</feature>
<dbReference type="Gene3D" id="4.10.280.10">
    <property type="entry name" value="Helix-loop-helix DNA-binding domain"/>
    <property type="match status" value="1"/>
</dbReference>
<comment type="subcellular location">
    <subcellularLocation>
        <location evidence="1">Nucleus</location>
    </subcellularLocation>
</comment>